<reference evidence="1 2" key="1">
    <citation type="journal article" date="2016" name="Mol. Biol. Evol.">
        <title>Comparative Genomics of Early-Diverging Mushroom-Forming Fungi Provides Insights into the Origins of Lignocellulose Decay Capabilities.</title>
        <authorList>
            <person name="Nagy L.G."/>
            <person name="Riley R."/>
            <person name="Tritt A."/>
            <person name="Adam C."/>
            <person name="Daum C."/>
            <person name="Floudas D."/>
            <person name="Sun H."/>
            <person name="Yadav J.S."/>
            <person name="Pangilinan J."/>
            <person name="Larsson K.H."/>
            <person name="Matsuura K."/>
            <person name="Barry K."/>
            <person name="Labutti K."/>
            <person name="Kuo R."/>
            <person name="Ohm R.A."/>
            <person name="Bhattacharya S.S."/>
            <person name="Shirouzu T."/>
            <person name="Yoshinaga Y."/>
            <person name="Martin F.M."/>
            <person name="Grigoriev I.V."/>
            <person name="Hibbett D.S."/>
        </authorList>
    </citation>
    <scope>NUCLEOTIDE SEQUENCE [LARGE SCALE GENOMIC DNA]</scope>
    <source>
        <strain evidence="1 2">HHB12029</strain>
    </source>
</reference>
<sequence length="169" mass="17657">GESHYIGPLHDDNQDVYAGGDTGAKHWVPGHDHSHWATVAAPYIAAYKAGQTTPTVSEDHVIYYYRGQSKSLQCSDAVPAPDGAAIVEDAIFVTAMLTSPGSIVITSGGNAPVSIDVDAGIHTVSAPMGVGKQSFALVRGGQTIVSGDGYQDVKDSCDVYDFNSFVGEI</sequence>
<keyword evidence="2" id="KW-1185">Reference proteome</keyword>
<protein>
    <submittedName>
        <fullName evidence="1">Uncharacterized protein</fullName>
    </submittedName>
</protein>
<dbReference type="Proteomes" id="UP000077266">
    <property type="component" value="Unassembled WGS sequence"/>
</dbReference>
<accession>A0A165HAW3</accession>
<dbReference type="STRING" id="1314781.A0A165HAW3"/>
<dbReference type="InParanoid" id="A0A165HAW3"/>
<organism evidence="1 2">
    <name type="scientific">Exidia glandulosa HHB12029</name>
    <dbReference type="NCBI Taxonomy" id="1314781"/>
    <lineage>
        <taxon>Eukaryota</taxon>
        <taxon>Fungi</taxon>
        <taxon>Dikarya</taxon>
        <taxon>Basidiomycota</taxon>
        <taxon>Agaricomycotina</taxon>
        <taxon>Agaricomycetes</taxon>
        <taxon>Auriculariales</taxon>
        <taxon>Exidiaceae</taxon>
        <taxon>Exidia</taxon>
    </lineage>
</organism>
<gene>
    <name evidence="1" type="ORF">EXIGLDRAFT_559647</name>
</gene>
<dbReference type="InterPro" id="IPR005197">
    <property type="entry name" value="Glyco_hydro_71"/>
</dbReference>
<dbReference type="OrthoDB" id="3257981at2759"/>
<dbReference type="AlphaFoldDB" id="A0A165HAW3"/>
<dbReference type="GO" id="GO:0051118">
    <property type="term" value="F:glucan endo-1,3-alpha-glucosidase activity"/>
    <property type="evidence" value="ECO:0007669"/>
    <property type="project" value="InterPro"/>
</dbReference>
<feature type="non-terminal residue" evidence="1">
    <location>
        <position position="169"/>
    </location>
</feature>
<evidence type="ECO:0000313" key="2">
    <source>
        <dbReference type="Proteomes" id="UP000077266"/>
    </source>
</evidence>
<dbReference type="Pfam" id="PF03659">
    <property type="entry name" value="Glyco_hydro_71"/>
    <property type="match status" value="1"/>
</dbReference>
<evidence type="ECO:0000313" key="1">
    <source>
        <dbReference type="EMBL" id="KZV91694.1"/>
    </source>
</evidence>
<feature type="non-terminal residue" evidence="1">
    <location>
        <position position="1"/>
    </location>
</feature>
<name>A0A165HAW3_EXIGL</name>
<dbReference type="EMBL" id="KV426022">
    <property type="protein sequence ID" value="KZV91694.1"/>
    <property type="molecule type" value="Genomic_DNA"/>
</dbReference>
<proteinExistence type="predicted"/>